<evidence type="ECO:0000256" key="2">
    <source>
        <dbReference type="ARBA" id="ARBA00010971"/>
    </source>
</evidence>
<dbReference type="PANTHER" id="PTHR12258:SF5">
    <property type="entry name" value="BCDNA.GH02250-RELATED"/>
    <property type="match status" value="1"/>
</dbReference>
<evidence type="ECO:0000313" key="9">
    <source>
        <dbReference type="Proteomes" id="UP000095287"/>
    </source>
</evidence>
<keyword evidence="4" id="KW-0726">Sexual differentiation</keyword>
<accession>A0A1I7YPD2</accession>
<feature type="signal peptide" evidence="8">
    <location>
        <begin position="1"/>
        <end position="25"/>
    </location>
</feature>
<dbReference type="InterPro" id="IPR007702">
    <property type="entry name" value="Janus"/>
</dbReference>
<evidence type="ECO:0000256" key="7">
    <source>
        <dbReference type="PIRSR" id="PIRSR607702-2"/>
    </source>
</evidence>
<dbReference type="Proteomes" id="UP000095287">
    <property type="component" value="Unplaced"/>
</dbReference>
<organism evidence="9 10">
    <name type="scientific">Steinernema glaseri</name>
    <dbReference type="NCBI Taxonomy" id="37863"/>
    <lineage>
        <taxon>Eukaryota</taxon>
        <taxon>Metazoa</taxon>
        <taxon>Ecdysozoa</taxon>
        <taxon>Nematoda</taxon>
        <taxon>Chromadorea</taxon>
        <taxon>Rhabditida</taxon>
        <taxon>Tylenchina</taxon>
        <taxon>Panagrolaimomorpha</taxon>
        <taxon>Strongyloidoidea</taxon>
        <taxon>Steinernematidae</taxon>
        <taxon>Steinernema</taxon>
    </lineage>
</organism>
<dbReference type="PANTHER" id="PTHR12258">
    <property type="entry name" value="JANUS-A/JANUS-B"/>
    <property type="match status" value="1"/>
</dbReference>
<dbReference type="GO" id="GO:0030154">
    <property type="term" value="P:cell differentiation"/>
    <property type="evidence" value="ECO:0007669"/>
    <property type="project" value="UniProtKB-KW"/>
</dbReference>
<proteinExistence type="inferred from homology"/>
<keyword evidence="8" id="KW-0732">Signal</keyword>
<dbReference type="GO" id="GO:0005829">
    <property type="term" value="C:cytosol"/>
    <property type="evidence" value="ECO:0007669"/>
    <property type="project" value="TreeGrafter"/>
</dbReference>
<evidence type="ECO:0000256" key="3">
    <source>
        <dbReference type="ARBA" id="ARBA00022782"/>
    </source>
</evidence>
<dbReference type="Gene3D" id="3.50.20.20">
    <property type="entry name" value="Janus/Ocnus"/>
    <property type="match status" value="1"/>
</dbReference>
<comment type="function">
    <text evidence="1">JanA and janB regulate somatic sex differentiation.</text>
</comment>
<sequence>MFTPPAVGMPLFFLATPFFRPLLFASPAFRTTTTALYRSLRSFASTIRMVSHLDNVDIDPKGTFKYILIKVTDNDTKDSKFIVRGYKRCGYHADILDEVMRTEQKPGLDLEFDCVGGGRIRHEPEKQELFVYGYSQGYGQADHQRSVDIIKTKYPGYNVTFSNEGY</sequence>
<reference evidence="10" key="1">
    <citation type="submission" date="2016-11" db="UniProtKB">
        <authorList>
            <consortium name="WormBaseParasite"/>
        </authorList>
    </citation>
    <scope>IDENTIFICATION</scope>
</reference>
<keyword evidence="3" id="KW-0221">Differentiation</keyword>
<evidence type="ECO:0000256" key="5">
    <source>
        <dbReference type="ARBA" id="ARBA00068496"/>
    </source>
</evidence>
<protein>
    <recommendedName>
        <fullName evidence="5">Sex-regulated protein janus-B</fullName>
    </recommendedName>
</protein>
<dbReference type="GO" id="GO:0101006">
    <property type="term" value="F:protein histidine phosphatase activity"/>
    <property type="evidence" value="ECO:0007669"/>
    <property type="project" value="TreeGrafter"/>
</dbReference>
<dbReference type="GO" id="GO:0007548">
    <property type="term" value="P:sex differentiation"/>
    <property type="evidence" value="ECO:0007669"/>
    <property type="project" value="UniProtKB-KW"/>
</dbReference>
<evidence type="ECO:0000256" key="6">
    <source>
        <dbReference type="PIRSR" id="PIRSR607702-1"/>
    </source>
</evidence>
<feature type="binding site" evidence="7">
    <location>
        <position position="65"/>
    </location>
    <ligand>
        <name>substrate</name>
    </ligand>
</feature>
<feature type="active site" description="Proton acceptor" evidence="6">
    <location>
        <position position="92"/>
    </location>
</feature>
<comment type="similarity">
    <text evidence="2">Belongs to the janus family.</text>
</comment>
<evidence type="ECO:0000256" key="1">
    <source>
        <dbReference type="ARBA" id="ARBA00002508"/>
    </source>
</evidence>
<dbReference type="InterPro" id="IPR038596">
    <property type="entry name" value="Janus_sf"/>
</dbReference>
<name>A0A1I7YPD2_9BILA</name>
<dbReference type="WBParaSite" id="L893_g18371.t1">
    <property type="protein sequence ID" value="L893_g18371.t1"/>
    <property type="gene ID" value="L893_g18371"/>
</dbReference>
<feature type="chain" id="PRO_5009312438" description="Sex-regulated protein janus-B" evidence="8">
    <location>
        <begin position="26"/>
        <end position="166"/>
    </location>
</feature>
<evidence type="ECO:0000256" key="8">
    <source>
        <dbReference type="SAM" id="SignalP"/>
    </source>
</evidence>
<keyword evidence="9" id="KW-1185">Reference proteome</keyword>
<evidence type="ECO:0000313" key="10">
    <source>
        <dbReference type="WBParaSite" id="L893_g18371.t1"/>
    </source>
</evidence>
<evidence type="ECO:0000256" key="4">
    <source>
        <dbReference type="ARBA" id="ARBA00022928"/>
    </source>
</evidence>
<dbReference type="SUPFAM" id="SSF143724">
    <property type="entry name" value="PHP14-like"/>
    <property type="match status" value="1"/>
</dbReference>
<dbReference type="FunFam" id="3.50.20.20:FF:000002">
    <property type="entry name" value="Sex-regulated protein janus-B"/>
    <property type="match status" value="1"/>
</dbReference>
<dbReference type="Pfam" id="PF05005">
    <property type="entry name" value="Ocnus"/>
    <property type="match status" value="1"/>
</dbReference>
<dbReference type="AlphaFoldDB" id="A0A1I7YPD2"/>